<keyword evidence="9 12" id="KW-0456">Lyase</keyword>
<dbReference type="GO" id="GO:0009098">
    <property type="term" value="P:L-leucine biosynthetic process"/>
    <property type="evidence" value="ECO:0007669"/>
    <property type="project" value="UniProtKB-UniPathway"/>
</dbReference>
<evidence type="ECO:0000256" key="3">
    <source>
        <dbReference type="ARBA" id="ARBA00004729"/>
    </source>
</evidence>
<dbReference type="PANTHER" id="PTHR43345:SF5">
    <property type="entry name" value="3-ISOPROPYLMALATE DEHYDRATASE SMALL SUBUNIT"/>
    <property type="match status" value="1"/>
</dbReference>
<evidence type="ECO:0000256" key="8">
    <source>
        <dbReference type="ARBA" id="ARBA00022605"/>
    </source>
</evidence>
<dbReference type="EC" id="4.2.1.33" evidence="6"/>
<evidence type="ECO:0000256" key="2">
    <source>
        <dbReference type="ARBA" id="ARBA00002695"/>
    </source>
</evidence>
<gene>
    <name evidence="12" type="primary">leuD1_2</name>
    <name evidence="12" type="ORF">NCTC11997_00407</name>
</gene>
<dbReference type="InterPro" id="IPR000573">
    <property type="entry name" value="AconitaseA/IPMdHydase_ssu_swvl"/>
</dbReference>
<dbReference type="InterPro" id="IPR033940">
    <property type="entry name" value="IPMI_Swivel"/>
</dbReference>
<sequence>MLNQQPFKESSILVVDDNFGCGSSREAAVYALVEFGIKVVIAPSLGDIFHNNCLKNGLLPIVLEEQDFDLIRELMADNEKLYLCVSLEKQLISVEKQSSKGQQITVPFKVESFWRDCLLKGFDDLALTLSRMDEVLAFEKKYQQSYPWQLINALN</sequence>
<comment type="similarity">
    <text evidence="4">Belongs to the LeuD family. LeuD type 1 subfamily.</text>
</comment>
<dbReference type="UniPathway" id="UPA00048">
    <property type="reaction ID" value="UER00071"/>
</dbReference>
<dbReference type="SUPFAM" id="SSF52016">
    <property type="entry name" value="LeuD/IlvD-like"/>
    <property type="match status" value="1"/>
</dbReference>
<evidence type="ECO:0000256" key="10">
    <source>
        <dbReference type="ARBA" id="ARBA00023304"/>
    </source>
</evidence>
<dbReference type="InterPro" id="IPR050075">
    <property type="entry name" value="LeuD"/>
</dbReference>
<evidence type="ECO:0000259" key="11">
    <source>
        <dbReference type="Pfam" id="PF00694"/>
    </source>
</evidence>
<dbReference type="Gene3D" id="3.20.19.10">
    <property type="entry name" value="Aconitase, domain 4"/>
    <property type="match status" value="1"/>
</dbReference>
<evidence type="ECO:0000313" key="12">
    <source>
        <dbReference type="EMBL" id="SUA50891.1"/>
    </source>
</evidence>
<dbReference type="Proteomes" id="UP000254603">
    <property type="component" value="Unassembled WGS sequence"/>
</dbReference>
<keyword evidence="7" id="KW-0432">Leucine biosynthesis</keyword>
<dbReference type="STRING" id="1122619.GCA_000373745_02059"/>
<dbReference type="GO" id="GO:0003861">
    <property type="term" value="F:3-isopropylmalate dehydratase activity"/>
    <property type="evidence" value="ECO:0007669"/>
    <property type="project" value="UniProtKB-EC"/>
</dbReference>
<keyword evidence="10" id="KW-0100">Branched-chain amino acid biosynthesis</keyword>
<accession>A0A378XCR8</accession>
<dbReference type="NCBIfam" id="TIGR00171">
    <property type="entry name" value="leuD"/>
    <property type="match status" value="1"/>
</dbReference>
<feature type="domain" description="Aconitase A/isopropylmalate dehydratase small subunit swivel" evidence="11">
    <location>
        <begin position="2"/>
        <end position="65"/>
    </location>
</feature>
<organism evidence="12 13">
    <name type="scientific">Oligella ureolytica</name>
    <dbReference type="NCBI Taxonomy" id="90244"/>
    <lineage>
        <taxon>Bacteria</taxon>
        <taxon>Pseudomonadati</taxon>
        <taxon>Pseudomonadota</taxon>
        <taxon>Betaproteobacteria</taxon>
        <taxon>Burkholderiales</taxon>
        <taxon>Alcaligenaceae</taxon>
        <taxon>Oligella</taxon>
    </lineage>
</organism>
<dbReference type="InterPro" id="IPR015928">
    <property type="entry name" value="Aconitase/3IPM_dehydase_swvl"/>
</dbReference>
<dbReference type="PANTHER" id="PTHR43345">
    <property type="entry name" value="3-ISOPROPYLMALATE DEHYDRATASE SMALL SUBUNIT 2-RELATED-RELATED"/>
    <property type="match status" value="1"/>
</dbReference>
<dbReference type="InterPro" id="IPR004431">
    <property type="entry name" value="3-IsopropMal_deHydase_ssu"/>
</dbReference>
<name>A0A378XCR8_9BURK</name>
<dbReference type="Pfam" id="PF00694">
    <property type="entry name" value="Aconitase_C"/>
    <property type="match status" value="1"/>
</dbReference>
<comment type="subunit">
    <text evidence="5">Heterodimer of LeuC and LeuD.</text>
</comment>
<proteinExistence type="inferred from homology"/>
<evidence type="ECO:0000313" key="13">
    <source>
        <dbReference type="Proteomes" id="UP000254603"/>
    </source>
</evidence>
<dbReference type="EMBL" id="UGSB01000001">
    <property type="protein sequence ID" value="SUA50891.1"/>
    <property type="molecule type" value="Genomic_DNA"/>
</dbReference>
<reference evidence="12 13" key="1">
    <citation type="submission" date="2018-06" db="EMBL/GenBank/DDBJ databases">
        <authorList>
            <consortium name="Pathogen Informatics"/>
            <person name="Doyle S."/>
        </authorList>
    </citation>
    <scope>NUCLEOTIDE SEQUENCE [LARGE SCALE GENOMIC DNA]</scope>
    <source>
        <strain evidence="12 13">NCTC11997</strain>
    </source>
</reference>
<comment type="function">
    <text evidence="2">Catalyzes the isomerization between 2-isopropylmalate and 3-isopropylmalate, via the formation of 2-isopropylmaleate.</text>
</comment>
<dbReference type="GO" id="GO:0009316">
    <property type="term" value="C:3-isopropylmalate dehydratase complex"/>
    <property type="evidence" value="ECO:0007669"/>
    <property type="project" value="InterPro"/>
</dbReference>
<keyword evidence="8" id="KW-0028">Amino-acid biosynthesis</keyword>
<evidence type="ECO:0000256" key="1">
    <source>
        <dbReference type="ARBA" id="ARBA00000491"/>
    </source>
</evidence>
<evidence type="ECO:0000256" key="9">
    <source>
        <dbReference type="ARBA" id="ARBA00023239"/>
    </source>
</evidence>
<evidence type="ECO:0000256" key="6">
    <source>
        <dbReference type="ARBA" id="ARBA00011998"/>
    </source>
</evidence>
<evidence type="ECO:0000256" key="4">
    <source>
        <dbReference type="ARBA" id="ARBA00009845"/>
    </source>
</evidence>
<evidence type="ECO:0000256" key="5">
    <source>
        <dbReference type="ARBA" id="ARBA00011271"/>
    </source>
</evidence>
<dbReference type="CDD" id="cd01577">
    <property type="entry name" value="IPMI_Swivel"/>
    <property type="match status" value="1"/>
</dbReference>
<comment type="catalytic activity">
    <reaction evidence="1">
        <text>(2R,3S)-3-isopropylmalate = (2S)-2-isopropylmalate</text>
        <dbReference type="Rhea" id="RHEA:32287"/>
        <dbReference type="ChEBI" id="CHEBI:1178"/>
        <dbReference type="ChEBI" id="CHEBI:35121"/>
        <dbReference type="EC" id="4.2.1.33"/>
    </reaction>
</comment>
<comment type="pathway">
    <text evidence="3">Amino-acid biosynthesis; L-leucine biosynthesis; L-leucine from 3-methyl-2-oxobutanoate: step 2/4.</text>
</comment>
<dbReference type="AlphaFoldDB" id="A0A378XCR8"/>
<evidence type="ECO:0000256" key="7">
    <source>
        <dbReference type="ARBA" id="ARBA00022430"/>
    </source>
</evidence>
<protein>
    <recommendedName>
        <fullName evidence="6">3-isopropylmalate dehydratase</fullName>
        <ecNumber evidence="6">4.2.1.33</ecNumber>
    </recommendedName>
</protein>